<protein>
    <recommendedName>
        <fullName evidence="7 8">Small ribosomal subunit protein uS5</fullName>
    </recommendedName>
</protein>
<evidence type="ECO:0000256" key="8">
    <source>
        <dbReference type="HAMAP-Rule" id="MF_01307"/>
    </source>
</evidence>
<evidence type="ECO:0000313" key="11">
    <source>
        <dbReference type="EMBL" id="GHA77015.1"/>
    </source>
</evidence>
<dbReference type="Gene3D" id="3.30.230.10">
    <property type="match status" value="1"/>
</dbReference>
<dbReference type="Pfam" id="PF03719">
    <property type="entry name" value="Ribosomal_S5_C"/>
    <property type="match status" value="1"/>
</dbReference>
<dbReference type="GO" id="GO:0006412">
    <property type="term" value="P:translation"/>
    <property type="evidence" value="ECO:0007669"/>
    <property type="project" value="UniProtKB-UniRule"/>
</dbReference>
<evidence type="ECO:0000256" key="2">
    <source>
        <dbReference type="ARBA" id="ARBA00008945"/>
    </source>
</evidence>
<proteinExistence type="inferred from homology"/>
<dbReference type="HAMAP" id="MF_01307_B">
    <property type="entry name" value="Ribosomal_uS5_B"/>
    <property type="match status" value="1"/>
</dbReference>
<evidence type="ECO:0000256" key="3">
    <source>
        <dbReference type="ARBA" id="ARBA00022730"/>
    </source>
</evidence>
<comment type="function">
    <text evidence="8">With S4 and S12 plays an important role in translational accuracy.</text>
</comment>
<dbReference type="SUPFAM" id="SSF54768">
    <property type="entry name" value="dsRNA-binding domain-like"/>
    <property type="match status" value="1"/>
</dbReference>
<dbReference type="GO" id="GO:0003735">
    <property type="term" value="F:structural constituent of ribosome"/>
    <property type="evidence" value="ECO:0007669"/>
    <property type="project" value="UniProtKB-UniRule"/>
</dbReference>
<keyword evidence="6 8" id="KW-0687">Ribonucleoprotein</keyword>
<dbReference type="AlphaFoldDB" id="A0A8J3CII5"/>
<dbReference type="Proteomes" id="UP000614287">
    <property type="component" value="Unassembled WGS sequence"/>
</dbReference>
<evidence type="ECO:0000256" key="4">
    <source>
        <dbReference type="ARBA" id="ARBA00022884"/>
    </source>
</evidence>
<dbReference type="RefSeq" id="WP_189493581.1">
    <property type="nucleotide sequence ID" value="NZ_BMZG01000009.1"/>
</dbReference>
<organism evidence="11 12">
    <name type="scientific">Formosimonas limnophila</name>
    <dbReference type="NCBI Taxonomy" id="1384487"/>
    <lineage>
        <taxon>Bacteria</taxon>
        <taxon>Pseudomonadati</taxon>
        <taxon>Pseudomonadota</taxon>
        <taxon>Betaproteobacteria</taxon>
        <taxon>Burkholderiales</taxon>
        <taxon>Burkholderiaceae</taxon>
        <taxon>Formosimonas</taxon>
    </lineage>
</organism>
<dbReference type="PANTHER" id="PTHR48277:SF1">
    <property type="entry name" value="MITOCHONDRIAL RIBOSOMAL PROTEIN S5"/>
    <property type="match status" value="1"/>
</dbReference>
<dbReference type="InterPro" id="IPR005324">
    <property type="entry name" value="Ribosomal_uS5_C"/>
</dbReference>
<evidence type="ECO:0000256" key="5">
    <source>
        <dbReference type="ARBA" id="ARBA00022980"/>
    </source>
</evidence>
<keyword evidence="3 8" id="KW-0699">rRNA-binding</keyword>
<comment type="function">
    <text evidence="1 8">Located at the back of the 30S subunit body where it stabilizes the conformation of the head with respect to the body.</text>
</comment>
<reference evidence="11" key="2">
    <citation type="submission" date="2020-09" db="EMBL/GenBank/DDBJ databases">
        <authorList>
            <person name="Sun Q."/>
            <person name="Kim S."/>
        </authorList>
    </citation>
    <scope>NUCLEOTIDE SEQUENCE</scope>
    <source>
        <strain evidence="11">KCTC 32501</strain>
    </source>
</reference>
<dbReference type="PROSITE" id="PS50881">
    <property type="entry name" value="S5_DSRBD"/>
    <property type="match status" value="1"/>
</dbReference>
<evidence type="ECO:0000256" key="6">
    <source>
        <dbReference type="ARBA" id="ARBA00023274"/>
    </source>
</evidence>
<dbReference type="FunFam" id="3.30.160.20:FF:000001">
    <property type="entry name" value="30S ribosomal protein S5"/>
    <property type="match status" value="1"/>
</dbReference>
<evidence type="ECO:0000256" key="7">
    <source>
        <dbReference type="ARBA" id="ARBA00035255"/>
    </source>
</evidence>
<gene>
    <name evidence="8 11" type="primary">rpsE</name>
    <name evidence="11" type="ORF">GCM10009007_17500</name>
</gene>
<dbReference type="PANTHER" id="PTHR48277">
    <property type="entry name" value="MITOCHONDRIAL RIBOSOMAL PROTEIN S5"/>
    <property type="match status" value="1"/>
</dbReference>
<dbReference type="GO" id="GO:0005737">
    <property type="term" value="C:cytoplasm"/>
    <property type="evidence" value="ECO:0007669"/>
    <property type="project" value="UniProtKB-ARBA"/>
</dbReference>
<dbReference type="GO" id="GO:0015935">
    <property type="term" value="C:small ribosomal subunit"/>
    <property type="evidence" value="ECO:0007669"/>
    <property type="project" value="InterPro"/>
</dbReference>
<comment type="domain">
    <text evidence="8">The N-terminal domain interacts with the head of the 30S subunit; the C-terminal domain interacts with the body and contacts protein S4. The interaction surface between S4 and S5 is involved in control of translational fidelity.</text>
</comment>
<evidence type="ECO:0000313" key="12">
    <source>
        <dbReference type="Proteomes" id="UP000614287"/>
    </source>
</evidence>
<comment type="similarity">
    <text evidence="2 8 9">Belongs to the universal ribosomal protein uS5 family.</text>
</comment>
<dbReference type="InterPro" id="IPR000851">
    <property type="entry name" value="Ribosomal_uS5"/>
</dbReference>
<dbReference type="InterPro" id="IPR020568">
    <property type="entry name" value="Ribosomal_Su5_D2-typ_SF"/>
</dbReference>
<dbReference type="InterPro" id="IPR005712">
    <property type="entry name" value="Ribosomal_uS5_bac-type"/>
</dbReference>
<feature type="domain" description="S5 DRBM" evidence="10">
    <location>
        <begin position="16"/>
        <end position="79"/>
    </location>
</feature>
<dbReference type="InterPro" id="IPR013810">
    <property type="entry name" value="Ribosomal_uS5_N"/>
</dbReference>
<reference evidence="11" key="1">
    <citation type="journal article" date="2014" name="Int. J. Syst. Evol. Microbiol.">
        <title>Complete genome sequence of Corynebacterium casei LMG S-19264T (=DSM 44701T), isolated from a smear-ripened cheese.</title>
        <authorList>
            <consortium name="US DOE Joint Genome Institute (JGI-PGF)"/>
            <person name="Walter F."/>
            <person name="Albersmeier A."/>
            <person name="Kalinowski J."/>
            <person name="Ruckert C."/>
        </authorList>
    </citation>
    <scope>NUCLEOTIDE SEQUENCE</scope>
    <source>
        <strain evidence="11">KCTC 32501</strain>
    </source>
</reference>
<comment type="caution">
    <text evidence="11">The sequence shown here is derived from an EMBL/GenBank/DDBJ whole genome shotgun (WGS) entry which is preliminary data.</text>
</comment>
<name>A0A8J3CII5_9BURK</name>
<dbReference type="GO" id="GO:0019843">
    <property type="term" value="F:rRNA binding"/>
    <property type="evidence" value="ECO:0007669"/>
    <property type="project" value="UniProtKB-UniRule"/>
</dbReference>
<accession>A0A8J3CII5</accession>
<evidence type="ECO:0000256" key="1">
    <source>
        <dbReference type="ARBA" id="ARBA00003093"/>
    </source>
</evidence>
<keyword evidence="4 8" id="KW-0694">RNA-binding</keyword>
<dbReference type="Gene3D" id="3.30.160.20">
    <property type="match status" value="1"/>
</dbReference>
<dbReference type="PROSITE" id="PS00585">
    <property type="entry name" value="RIBOSOMAL_S5"/>
    <property type="match status" value="1"/>
</dbReference>
<dbReference type="InterPro" id="IPR014721">
    <property type="entry name" value="Ribsml_uS5_D2-typ_fold_subgr"/>
</dbReference>
<comment type="subunit">
    <text evidence="8">Part of the 30S ribosomal subunit. Contacts proteins S4 and S8.</text>
</comment>
<evidence type="ECO:0000259" key="10">
    <source>
        <dbReference type="PROSITE" id="PS50881"/>
    </source>
</evidence>
<dbReference type="Pfam" id="PF00333">
    <property type="entry name" value="Ribosomal_S5"/>
    <property type="match status" value="1"/>
</dbReference>
<dbReference type="SUPFAM" id="SSF54211">
    <property type="entry name" value="Ribosomal protein S5 domain 2-like"/>
    <property type="match status" value="1"/>
</dbReference>
<keyword evidence="12" id="KW-1185">Reference proteome</keyword>
<dbReference type="EMBL" id="BMZG01000009">
    <property type="protein sequence ID" value="GHA77015.1"/>
    <property type="molecule type" value="Genomic_DNA"/>
</dbReference>
<sequence length="171" mass="17908">MSKVQAKDQTQADDGLREKMIAVNRVTKVVKGGRIMGFAALTVVGDGDGRIGMGKGKAREVPVAVQKAMDQARRSMVRIPIKDGTLQHSVTGKHGAASVLMSPAKDGTGVIAGGPMRAVFDVMGIHNVVAKSLGSSNPYNLVRATLDGLRKQSTPSDIAAKRGKSVEDITS</sequence>
<dbReference type="InterPro" id="IPR018192">
    <property type="entry name" value="Ribosomal_uS5_N_CS"/>
</dbReference>
<dbReference type="GO" id="GO:0042254">
    <property type="term" value="P:ribosome biogenesis"/>
    <property type="evidence" value="ECO:0007669"/>
    <property type="project" value="UniProtKB-ARBA"/>
</dbReference>
<dbReference type="FunFam" id="3.30.230.10:FF:000002">
    <property type="entry name" value="30S ribosomal protein S5"/>
    <property type="match status" value="1"/>
</dbReference>
<evidence type="ECO:0000256" key="9">
    <source>
        <dbReference type="RuleBase" id="RU003823"/>
    </source>
</evidence>
<keyword evidence="5 8" id="KW-0689">Ribosomal protein</keyword>
<dbReference type="NCBIfam" id="TIGR01021">
    <property type="entry name" value="rpsE_bact"/>
    <property type="match status" value="1"/>
</dbReference>